<evidence type="ECO:0000256" key="3">
    <source>
        <dbReference type="ARBA" id="ARBA00022505"/>
    </source>
</evidence>
<reference evidence="8 9" key="1">
    <citation type="submission" date="2023-08" db="EMBL/GenBank/DDBJ databases">
        <title>Functional and genomic diversity of the sorghum phyllosphere microbiome.</title>
        <authorList>
            <person name="Shade A."/>
        </authorList>
    </citation>
    <scope>NUCLEOTIDE SEQUENCE [LARGE SCALE GENOMIC DNA]</scope>
    <source>
        <strain evidence="8 9">SORGH_AS_0445</strain>
    </source>
</reference>
<keyword evidence="9" id="KW-1185">Reference proteome</keyword>
<keyword evidence="3 5" id="KW-0500">Molybdenum</keyword>
<evidence type="ECO:0000256" key="1">
    <source>
        <dbReference type="ARBA" id="ARBA00002901"/>
    </source>
</evidence>
<dbReference type="PANTHER" id="PTHR10192:SF5">
    <property type="entry name" value="GEPHYRIN"/>
    <property type="match status" value="1"/>
</dbReference>
<comment type="caution">
    <text evidence="8">The sequence shown here is derived from an EMBL/GenBank/DDBJ whole genome shotgun (WGS) entry which is preliminary data.</text>
</comment>
<dbReference type="CDD" id="cd00887">
    <property type="entry name" value="MoeA"/>
    <property type="match status" value="1"/>
</dbReference>
<evidence type="ECO:0000256" key="4">
    <source>
        <dbReference type="ARBA" id="ARBA00047317"/>
    </source>
</evidence>
<gene>
    <name evidence="8" type="ORF">QE375_003362</name>
</gene>
<comment type="cofactor">
    <cofactor evidence="5">
        <name>Mg(2+)</name>
        <dbReference type="ChEBI" id="CHEBI:18420"/>
    </cofactor>
</comment>
<evidence type="ECO:0000256" key="6">
    <source>
        <dbReference type="SAM" id="MobiDB-lite"/>
    </source>
</evidence>
<dbReference type="InterPro" id="IPR005110">
    <property type="entry name" value="MoeA_linker/N"/>
</dbReference>
<dbReference type="EMBL" id="JAVIZQ010000001">
    <property type="protein sequence ID" value="MDR6143808.1"/>
    <property type="molecule type" value="Genomic_DNA"/>
</dbReference>
<dbReference type="GO" id="GO:0061599">
    <property type="term" value="F:molybdopterin molybdotransferase activity"/>
    <property type="evidence" value="ECO:0007669"/>
    <property type="project" value="UniProtKB-EC"/>
</dbReference>
<keyword evidence="5" id="KW-0479">Metal-binding</keyword>
<name>A0ABU1HUT5_9MICO</name>
<evidence type="ECO:0000256" key="2">
    <source>
        <dbReference type="ARBA" id="ARBA00010763"/>
    </source>
</evidence>
<dbReference type="InterPro" id="IPR036135">
    <property type="entry name" value="MoeA_linker/N_sf"/>
</dbReference>
<dbReference type="NCBIfam" id="TIGR00177">
    <property type="entry name" value="molyb_syn"/>
    <property type="match status" value="1"/>
</dbReference>
<comment type="similarity">
    <text evidence="2 5">Belongs to the MoeA family.</text>
</comment>
<protein>
    <recommendedName>
        <fullName evidence="5">Molybdopterin molybdenumtransferase</fullName>
        <ecNumber evidence="5">2.10.1.1</ecNumber>
    </recommendedName>
</protein>
<proteinExistence type="inferred from homology"/>
<feature type="domain" description="MoaB/Mog" evidence="7">
    <location>
        <begin position="191"/>
        <end position="330"/>
    </location>
</feature>
<dbReference type="PANTHER" id="PTHR10192">
    <property type="entry name" value="MOLYBDOPTERIN BIOSYNTHESIS PROTEIN"/>
    <property type="match status" value="1"/>
</dbReference>
<accession>A0ABU1HUT5</accession>
<keyword evidence="5" id="KW-0460">Magnesium</keyword>
<dbReference type="InterPro" id="IPR038987">
    <property type="entry name" value="MoeA-like"/>
</dbReference>
<dbReference type="NCBIfam" id="NF045515">
    <property type="entry name" value="Glp_gephyrin"/>
    <property type="match status" value="1"/>
</dbReference>
<keyword evidence="5 8" id="KW-0808">Transferase</keyword>
<comment type="catalytic activity">
    <reaction evidence="4">
        <text>adenylyl-molybdopterin + molybdate = Mo-molybdopterin + AMP + H(+)</text>
        <dbReference type="Rhea" id="RHEA:35047"/>
        <dbReference type="ChEBI" id="CHEBI:15378"/>
        <dbReference type="ChEBI" id="CHEBI:36264"/>
        <dbReference type="ChEBI" id="CHEBI:62727"/>
        <dbReference type="ChEBI" id="CHEBI:71302"/>
        <dbReference type="ChEBI" id="CHEBI:456215"/>
        <dbReference type="EC" id="2.10.1.1"/>
    </reaction>
</comment>
<evidence type="ECO:0000259" key="7">
    <source>
        <dbReference type="SMART" id="SM00852"/>
    </source>
</evidence>
<feature type="compositionally biased region" description="Low complexity" evidence="6">
    <location>
        <begin position="395"/>
        <end position="405"/>
    </location>
</feature>
<dbReference type="Gene3D" id="3.90.105.10">
    <property type="entry name" value="Molybdopterin biosynthesis moea protein, domain 2"/>
    <property type="match status" value="1"/>
</dbReference>
<dbReference type="EC" id="2.10.1.1" evidence="5"/>
<dbReference type="InterPro" id="IPR036688">
    <property type="entry name" value="MoeA_C_domain_IV_sf"/>
</dbReference>
<dbReference type="InterPro" id="IPR001453">
    <property type="entry name" value="MoaB/Mog_dom"/>
</dbReference>
<dbReference type="Proteomes" id="UP001249291">
    <property type="component" value="Unassembled WGS sequence"/>
</dbReference>
<dbReference type="Gene3D" id="2.170.190.11">
    <property type="entry name" value="Molybdopterin biosynthesis moea protein, domain 3"/>
    <property type="match status" value="1"/>
</dbReference>
<evidence type="ECO:0000313" key="9">
    <source>
        <dbReference type="Proteomes" id="UP001249291"/>
    </source>
</evidence>
<dbReference type="Gene3D" id="3.40.980.10">
    <property type="entry name" value="MoaB/Mog-like domain"/>
    <property type="match status" value="1"/>
</dbReference>
<evidence type="ECO:0000313" key="8">
    <source>
        <dbReference type="EMBL" id="MDR6143808.1"/>
    </source>
</evidence>
<keyword evidence="5" id="KW-0501">Molybdenum cofactor biosynthesis</keyword>
<dbReference type="SUPFAM" id="SSF63882">
    <property type="entry name" value="MoeA N-terminal region -like"/>
    <property type="match status" value="1"/>
</dbReference>
<dbReference type="InterPro" id="IPR036425">
    <property type="entry name" value="MoaB/Mog-like_dom_sf"/>
</dbReference>
<dbReference type="Pfam" id="PF00994">
    <property type="entry name" value="MoCF_biosynth"/>
    <property type="match status" value="1"/>
</dbReference>
<comment type="function">
    <text evidence="1 5">Catalyzes the insertion of molybdate into adenylated molybdopterin with the concomitant release of AMP.</text>
</comment>
<dbReference type="SUPFAM" id="SSF53218">
    <property type="entry name" value="Molybdenum cofactor biosynthesis proteins"/>
    <property type="match status" value="1"/>
</dbReference>
<feature type="region of interest" description="Disordered" evidence="6">
    <location>
        <begin position="374"/>
        <end position="407"/>
    </location>
</feature>
<comment type="pathway">
    <text evidence="5">Cofactor biosynthesis; molybdopterin biosynthesis.</text>
</comment>
<organism evidence="8 9">
    <name type="scientific">Microbacterium foliorum</name>
    <dbReference type="NCBI Taxonomy" id="104336"/>
    <lineage>
        <taxon>Bacteria</taxon>
        <taxon>Bacillati</taxon>
        <taxon>Actinomycetota</taxon>
        <taxon>Actinomycetes</taxon>
        <taxon>Micrococcales</taxon>
        <taxon>Microbacteriaceae</taxon>
        <taxon>Microbacterium</taxon>
    </lineage>
</organism>
<dbReference type="SMART" id="SM00852">
    <property type="entry name" value="MoCF_biosynth"/>
    <property type="match status" value="1"/>
</dbReference>
<evidence type="ECO:0000256" key="5">
    <source>
        <dbReference type="RuleBase" id="RU365090"/>
    </source>
</evidence>
<dbReference type="Gene3D" id="2.40.340.10">
    <property type="entry name" value="MoeA, C-terminal, domain IV"/>
    <property type="match status" value="1"/>
</dbReference>
<dbReference type="Pfam" id="PF03453">
    <property type="entry name" value="MoeA_N"/>
    <property type="match status" value="1"/>
</dbReference>
<sequence>MSAAGGGRRSVEEQLARVLDAVRTLPGETRAIRDAAHRTLAEPATAAHDIPLFDNSAMDGFAVRAADVAAASEENPVTLRVVADLPAGVSDDPPLAAGEAARIMTGSPAPTAADAIVPFEDTAGGLADSLGEVRVLRAPAAAGAFIRRRGADLRSGDAVVHAGERLGAFQLSAAVAAGVESVTVTRAPRVAVVSTGSELLEPGETAARGRIPDSNGPLLELLVADADAEVVLVARVADDAEAVRTVTATAVERGADVIVFTGGVSAGAYEPVRGAFDGRGEVEFASVAMQPGKPQAFGVLDTGTLVFGLPGNPVSVAVSFEVFVRPALLALQGRTEIHRPRASFTADASWTPPPGRRQYLPAVVDLANRIQCARRPPAARARTSPEVSPERVHSRSCPQRSRPSPWAMRSMSCWSNELHAPRLGRPCPHGRCDRQAADRPHRHRARLRALQHRRDRRTA</sequence>
<dbReference type="RefSeq" id="WP_309693342.1">
    <property type="nucleotide sequence ID" value="NZ_JAVIZQ010000001.1"/>
</dbReference>